<dbReference type="Pfam" id="PF16220">
    <property type="entry name" value="DUF4880"/>
    <property type="match status" value="1"/>
</dbReference>
<dbReference type="InterPro" id="IPR012373">
    <property type="entry name" value="Ferrdict_sens_TM"/>
</dbReference>
<reference evidence="5" key="1">
    <citation type="submission" date="2010-12" db="EMBL/GenBank/DDBJ databases">
        <title>Complete sequence of Variovorax paradoxus EPS.</title>
        <authorList>
            <consortium name="US DOE Joint Genome Institute"/>
            <person name="Lucas S."/>
            <person name="Copeland A."/>
            <person name="Lapidus A."/>
            <person name="Cheng J.-F."/>
            <person name="Goodwin L."/>
            <person name="Pitluck S."/>
            <person name="Teshima H."/>
            <person name="Detter J.C."/>
            <person name="Han C."/>
            <person name="Tapia R."/>
            <person name="Land M."/>
            <person name="Hauser L."/>
            <person name="Kyrpides N."/>
            <person name="Ivanova N."/>
            <person name="Ovchinnikova G."/>
            <person name="Orwin P."/>
            <person name="Han J.-I.G."/>
            <person name="Woyke T."/>
        </authorList>
    </citation>
    <scope>NUCLEOTIDE SEQUENCE [LARGE SCALE GENOMIC DNA]</scope>
    <source>
        <strain evidence="5">EPS</strain>
    </source>
</reference>
<evidence type="ECO:0000259" key="3">
    <source>
        <dbReference type="Pfam" id="PF16220"/>
    </source>
</evidence>
<dbReference type="eggNOG" id="COG3712">
    <property type="taxonomic scope" value="Bacteria"/>
</dbReference>
<dbReference type="PIRSF" id="PIRSF018266">
    <property type="entry name" value="FecR"/>
    <property type="match status" value="1"/>
</dbReference>
<name>E6V9K2_VARPE</name>
<feature type="region of interest" description="Disordered" evidence="1">
    <location>
        <begin position="1"/>
        <end position="23"/>
    </location>
</feature>
<dbReference type="GO" id="GO:0016989">
    <property type="term" value="F:sigma factor antagonist activity"/>
    <property type="evidence" value="ECO:0007669"/>
    <property type="project" value="TreeGrafter"/>
</dbReference>
<protein>
    <submittedName>
        <fullName evidence="4">Anti-FecI sigma factor, FecR</fullName>
    </submittedName>
</protein>
<dbReference type="InterPro" id="IPR032623">
    <property type="entry name" value="FecR_N"/>
</dbReference>
<proteinExistence type="predicted"/>
<reference evidence="4 5" key="2">
    <citation type="journal article" date="2013" name="Genome Announc.">
        <title>Genome of the Root-Associated Plant Growth-Promoting Bacterium Variovorax paradoxus Strain EPS.</title>
        <authorList>
            <person name="Han J.I."/>
            <person name="Spain J.C."/>
            <person name="Leadbetter J.R."/>
            <person name="Ovchinnikova G."/>
            <person name="Goodwin L.A."/>
            <person name="Han C.S."/>
            <person name="Woyke T."/>
            <person name="Davenport K.W."/>
            <person name="Orwin P.M."/>
        </authorList>
    </citation>
    <scope>NUCLEOTIDE SEQUENCE [LARGE SCALE GENOMIC DNA]</scope>
    <source>
        <strain evidence="4 5">EPS</strain>
    </source>
</reference>
<dbReference type="Pfam" id="PF04773">
    <property type="entry name" value="FecR"/>
    <property type="match status" value="1"/>
</dbReference>
<feature type="domain" description="FecR protein" evidence="2">
    <location>
        <begin position="157"/>
        <end position="254"/>
    </location>
</feature>
<accession>E6V9K2</accession>
<dbReference type="Gene3D" id="3.55.50.30">
    <property type="match status" value="1"/>
</dbReference>
<dbReference type="STRING" id="595537.Varpa_0832"/>
<dbReference type="RefSeq" id="WP_013539295.1">
    <property type="nucleotide sequence ID" value="NC_014931.1"/>
</dbReference>
<dbReference type="PANTHER" id="PTHR30273:SF2">
    <property type="entry name" value="PROTEIN FECR"/>
    <property type="match status" value="1"/>
</dbReference>
<evidence type="ECO:0000259" key="2">
    <source>
        <dbReference type="Pfam" id="PF04773"/>
    </source>
</evidence>
<evidence type="ECO:0000313" key="4">
    <source>
        <dbReference type="EMBL" id="ADU35050.1"/>
    </source>
</evidence>
<evidence type="ECO:0000256" key="1">
    <source>
        <dbReference type="SAM" id="MobiDB-lite"/>
    </source>
</evidence>
<evidence type="ECO:0000313" key="5">
    <source>
        <dbReference type="Proteomes" id="UP000008917"/>
    </source>
</evidence>
<organism evidence="4 5">
    <name type="scientific">Variovorax paradoxus (strain EPS)</name>
    <dbReference type="NCBI Taxonomy" id="595537"/>
    <lineage>
        <taxon>Bacteria</taxon>
        <taxon>Pseudomonadati</taxon>
        <taxon>Pseudomonadota</taxon>
        <taxon>Betaproteobacteria</taxon>
        <taxon>Burkholderiales</taxon>
        <taxon>Comamonadaceae</taxon>
        <taxon>Variovorax</taxon>
    </lineage>
</organism>
<gene>
    <name evidence="4" type="ordered locus">Varpa_0832</name>
</gene>
<dbReference type="HOGENOM" id="CLU_050192_0_2_4"/>
<dbReference type="OrthoDB" id="1100567at2"/>
<dbReference type="InterPro" id="IPR006860">
    <property type="entry name" value="FecR"/>
</dbReference>
<dbReference type="PANTHER" id="PTHR30273">
    <property type="entry name" value="PERIPLASMIC SIGNAL SENSOR AND SIGMA FACTOR ACTIVATOR FECR-RELATED"/>
    <property type="match status" value="1"/>
</dbReference>
<sequence length="380" mass="41068">MTAPSSPRSGLPAAPPSQAGGTELREHAEFFEAQDAADVAAADWLVRRQEGLDAAQEAQFQAWLTARPSHQAAFERLAGVWDRLDALPADRTAKLGRQAHASIRAQAGSRAEPPRRARPFDFGRWVPLAAAACVALVVAGGWMGWDYWQHQPTYSKTFATARGQQLDVQLPDGSRLQLDTATRAEVTLYRQRREVRLPEGQAMFTVQHDAGHPFDVLAGPLRITVVGTRFSVRNTGTGLGADGVRVTVEEGRVRVAPTDTRSANPAAPVLLGAGEAVAADPSGALRKPVDTSPTNATLWREGRVNFENTPLSQALAEFERYGPTRLTLRDPMVAAMRINGSFDLRQLGAFTKALPQVLPVQLHPRGAETEISAADRPGKS</sequence>
<dbReference type="KEGG" id="vpe:Varpa_0832"/>
<dbReference type="Proteomes" id="UP000008917">
    <property type="component" value="Chromosome"/>
</dbReference>
<dbReference type="AlphaFoldDB" id="E6V9K2"/>
<dbReference type="EMBL" id="CP002417">
    <property type="protein sequence ID" value="ADU35050.1"/>
    <property type="molecule type" value="Genomic_DNA"/>
</dbReference>
<dbReference type="Gene3D" id="2.60.120.1440">
    <property type="match status" value="1"/>
</dbReference>
<feature type="domain" description="FecR N-terminal" evidence="3">
    <location>
        <begin position="40"/>
        <end position="78"/>
    </location>
</feature>